<dbReference type="PANTHER" id="PTHR24238:SF26">
    <property type="entry name" value="G-PROTEIN COUPLED RECEPTORS FAMILY 1 PROFILE DOMAIN-CONTAINING PROTEIN"/>
    <property type="match status" value="1"/>
</dbReference>
<feature type="transmembrane region" description="Helical" evidence="5">
    <location>
        <begin position="20"/>
        <end position="51"/>
    </location>
</feature>
<feature type="transmembrane region" description="Helical" evidence="5">
    <location>
        <begin position="331"/>
        <end position="356"/>
    </location>
</feature>
<dbReference type="SUPFAM" id="SSF81321">
    <property type="entry name" value="Family A G protein-coupled receptor-like"/>
    <property type="match status" value="1"/>
</dbReference>
<evidence type="ECO:0000256" key="3">
    <source>
        <dbReference type="ARBA" id="ARBA00023170"/>
    </source>
</evidence>
<dbReference type="GO" id="GO:0005886">
    <property type="term" value="C:plasma membrane"/>
    <property type="evidence" value="ECO:0007669"/>
    <property type="project" value="TreeGrafter"/>
</dbReference>
<dbReference type="PANTHER" id="PTHR24238">
    <property type="entry name" value="G-PROTEIN COUPLED RECEPTOR"/>
    <property type="match status" value="1"/>
</dbReference>
<keyword evidence="5" id="KW-1133">Transmembrane helix</keyword>
<evidence type="ECO:0000313" key="7">
    <source>
        <dbReference type="Proteomes" id="UP000735302"/>
    </source>
</evidence>
<keyword evidence="3 6" id="KW-0675">Receptor</keyword>
<feature type="transmembrane region" description="Helical" evidence="5">
    <location>
        <begin position="145"/>
        <end position="163"/>
    </location>
</feature>
<keyword evidence="5" id="KW-0812">Transmembrane</keyword>
<dbReference type="GO" id="GO:0008188">
    <property type="term" value="F:neuropeptide receptor activity"/>
    <property type="evidence" value="ECO:0007669"/>
    <property type="project" value="TreeGrafter"/>
</dbReference>
<name>A0AAV3YI18_9GAST</name>
<gene>
    <name evidence="6" type="ORF">PoB_000923500</name>
</gene>
<evidence type="ECO:0000256" key="4">
    <source>
        <dbReference type="ARBA" id="ARBA00023224"/>
    </source>
</evidence>
<proteinExistence type="predicted"/>
<evidence type="ECO:0000256" key="2">
    <source>
        <dbReference type="ARBA" id="ARBA00023040"/>
    </source>
</evidence>
<keyword evidence="2" id="KW-0297">G-protein coupled receptor</keyword>
<feature type="transmembrane region" description="Helical" evidence="5">
    <location>
        <begin position="196"/>
        <end position="223"/>
    </location>
</feature>
<dbReference type="Proteomes" id="UP000735302">
    <property type="component" value="Unassembled WGS sequence"/>
</dbReference>
<evidence type="ECO:0000313" key="6">
    <source>
        <dbReference type="EMBL" id="GFN82729.1"/>
    </source>
</evidence>
<keyword evidence="7" id="KW-1185">Reference proteome</keyword>
<keyword evidence="5" id="KW-0472">Membrane</keyword>
<sequence length="378" mass="42171">MNGSSLLKLALRRQIVPDELFPYLNALACFTTLIFSIPAVFFNSINIAIFFKIGVTDSITVCFLYLAACDLCSMVLISFSASFQVLYVLQAPGSKKFSTYAFNAAFAYALPLSMAAATTTYIAVQRGLCVAWPFLTRHAFTRNRSIVVLTITSIILFGCWVPRTVAFRNVYVPDPAMNSSQILIVQFLGMWSPADYFYLITVKIALVYIQYITMSVCAVVIAIGMRSSIKLKSASTVSFDNRSDSQNSENSTVKKDAGVPMEVKNVNTDLKTASKQESDKKIQQKGNKELQVIKQAFVVVLVHVICTNTMIPAVIYNLIEPKFQVGADYNNLMYIVFGFVNTAEGLNAFINFFIYLNFNSKFRNCFGTVFNISKFIKN</sequence>
<dbReference type="AlphaFoldDB" id="A0AAV3YI18"/>
<dbReference type="EMBL" id="BLXT01001037">
    <property type="protein sequence ID" value="GFN82729.1"/>
    <property type="molecule type" value="Genomic_DNA"/>
</dbReference>
<evidence type="ECO:0000256" key="1">
    <source>
        <dbReference type="ARBA" id="ARBA00004141"/>
    </source>
</evidence>
<accession>A0AAV3YI18</accession>
<comment type="caution">
    <text evidence="6">The sequence shown here is derived from an EMBL/GenBank/DDBJ whole genome shotgun (WGS) entry which is preliminary data.</text>
</comment>
<feature type="transmembrane region" description="Helical" evidence="5">
    <location>
        <begin position="100"/>
        <end position="124"/>
    </location>
</feature>
<comment type="subcellular location">
    <subcellularLocation>
        <location evidence="1">Membrane</location>
        <topology evidence="1">Multi-pass membrane protein</topology>
    </subcellularLocation>
</comment>
<feature type="transmembrane region" description="Helical" evidence="5">
    <location>
        <begin position="296"/>
        <end position="319"/>
    </location>
</feature>
<protein>
    <submittedName>
        <fullName evidence="6">Chemosensory receptor c</fullName>
    </submittedName>
</protein>
<dbReference type="Gene3D" id="1.20.1070.10">
    <property type="entry name" value="Rhodopsin 7-helix transmembrane proteins"/>
    <property type="match status" value="1"/>
</dbReference>
<keyword evidence="4" id="KW-0807">Transducer</keyword>
<organism evidence="6 7">
    <name type="scientific">Plakobranchus ocellatus</name>
    <dbReference type="NCBI Taxonomy" id="259542"/>
    <lineage>
        <taxon>Eukaryota</taxon>
        <taxon>Metazoa</taxon>
        <taxon>Spiralia</taxon>
        <taxon>Lophotrochozoa</taxon>
        <taxon>Mollusca</taxon>
        <taxon>Gastropoda</taxon>
        <taxon>Heterobranchia</taxon>
        <taxon>Euthyneura</taxon>
        <taxon>Panpulmonata</taxon>
        <taxon>Sacoglossa</taxon>
        <taxon>Placobranchoidea</taxon>
        <taxon>Plakobranchidae</taxon>
        <taxon>Plakobranchus</taxon>
    </lineage>
</organism>
<feature type="transmembrane region" description="Helical" evidence="5">
    <location>
        <begin position="63"/>
        <end position="88"/>
    </location>
</feature>
<reference evidence="6 7" key="1">
    <citation type="journal article" date="2021" name="Elife">
        <title>Chloroplast acquisition without the gene transfer in kleptoplastic sea slugs, Plakobranchus ocellatus.</title>
        <authorList>
            <person name="Maeda T."/>
            <person name="Takahashi S."/>
            <person name="Yoshida T."/>
            <person name="Shimamura S."/>
            <person name="Takaki Y."/>
            <person name="Nagai Y."/>
            <person name="Toyoda A."/>
            <person name="Suzuki Y."/>
            <person name="Arimoto A."/>
            <person name="Ishii H."/>
            <person name="Satoh N."/>
            <person name="Nishiyama T."/>
            <person name="Hasebe M."/>
            <person name="Maruyama T."/>
            <person name="Minagawa J."/>
            <person name="Obokata J."/>
            <person name="Shigenobu S."/>
        </authorList>
    </citation>
    <scope>NUCLEOTIDE SEQUENCE [LARGE SCALE GENOMIC DNA]</scope>
</reference>
<evidence type="ECO:0000256" key="5">
    <source>
        <dbReference type="SAM" id="Phobius"/>
    </source>
</evidence>